<dbReference type="RefSeq" id="WP_160770116.1">
    <property type="nucleotide sequence ID" value="NZ_WTYV01000001.1"/>
</dbReference>
<dbReference type="EMBL" id="WTYV01000001">
    <property type="protein sequence ID" value="MXO70165.1"/>
    <property type="molecule type" value="Genomic_DNA"/>
</dbReference>
<dbReference type="InterPro" id="IPR050300">
    <property type="entry name" value="GDXG_lipolytic_enzyme"/>
</dbReference>
<reference evidence="3 4" key="1">
    <citation type="submission" date="2019-12" db="EMBL/GenBank/DDBJ databases">
        <title>Genomic-based taxomic classification of the family Erythrobacteraceae.</title>
        <authorList>
            <person name="Xu L."/>
        </authorList>
    </citation>
    <scope>NUCLEOTIDE SEQUENCE [LARGE SCALE GENOMIC DNA]</scope>
    <source>
        <strain evidence="3 4">M0322</strain>
    </source>
</reference>
<keyword evidence="1 3" id="KW-0378">Hydrolase</keyword>
<organism evidence="3 4">
    <name type="scientific">Alteraurantiacibacter buctensis</name>
    <dbReference type="NCBI Taxonomy" id="1503981"/>
    <lineage>
        <taxon>Bacteria</taxon>
        <taxon>Pseudomonadati</taxon>
        <taxon>Pseudomonadota</taxon>
        <taxon>Alphaproteobacteria</taxon>
        <taxon>Sphingomonadales</taxon>
        <taxon>Erythrobacteraceae</taxon>
        <taxon>Alteraurantiacibacter</taxon>
    </lineage>
</organism>
<evidence type="ECO:0000256" key="1">
    <source>
        <dbReference type="ARBA" id="ARBA00022801"/>
    </source>
</evidence>
<dbReference type="SUPFAM" id="SSF53474">
    <property type="entry name" value="alpha/beta-Hydrolases"/>
    <property type="match status" value="1"/>
</dbReference>
<comment type="caution">
    <text evidence="3">The sequence shown here is derived from an EMBL/GenBank/DDBJ whole genome shotgun (WGS) entry which is preliminary data.</text>
</comment>
<dbReference type="Gene3D" id="3.40.50.1820">
    <property type="entry name" value="alpha/beta hydrolase"/>
    <property type="match status" value="1"/>
</dbReference>
<dbReference type="InterPro" id="IPR029058">
    <property type="entry name" value="AB_hydrolase_fold"/>
</dbReference>
<evidence type="ECO:0000259" key="2">
    <source>
        <dbReference type="Pfam" id="PF07859"/>
    </source>
</evidence>
<dbReference type="OrthoDB" id="9771666at2"/>
<feature type="domain" description="Alpha/beta hydrolase fold-3" evidence="2">
    <location>
        <begin position="69"/>
        <end position="185"/>
    </location>
</feature>
<dbReference type="PANTHER" id="PTHR48081:SF33">
    <property type="entry name" value="KYNURENINE FORMAMIDASE"/>
    <property type="match status" value="1"/>
</dbReference>
<keyword evidence="4" id="KW-1185">Reference proteome</keyword>
<dbReference type="PANTHER" id="PTHR48081">
    <property type="entry name" value="AB HYDROLASE SUPERFAMILY PROTEIN C4A8.06C"/>
    <property type="match status" value="1"/>
</dbReference>
<name>A0A844YP52_9SPHN</name>
<accession>A0A844YP52</accession>
<proteinExistence type="predicted"/>
<dbReference type="GO" id="GO:0016787">
    <property type="term" value="F:hydrolase activity"/>
    <property type="evidence" value="ECO:0007669"/>
    <property type="project" value="UniProtKB-KW"/>
</dbReference>
<sequence length="287" mass="30815">MTPETREVLAALGNNLNPDMIQGTIRLMAGMSRGMAAATRVTRDISYGPHERNRLDLFTRDGLSGAPVFVFVHGGGFVGGDKHNEGSPFYSNMGDFAARHGMVGVTITYRLAPEHRFPAGLDDLALAVEWIRANVAAHGGDPAKIVIAGQSAGAVHVAGYLAHRRDHAAGIAGACLMSGIFDTTTCVPNAMAEAYYGEDRRGWGPANCLPGLLATPVPLQFSVAEFDPDDFQQQAAQVVTQWQQAKGRLPEMHYLSGHNHLTPALSVGSEHRETERMIAGFVRRVTA</sequence>
<dbReference type="Proteomes" id="UP000466966">
    <property type="component" value="Unassembled WGS sequence"/>
</dbReference>
<evidence type="ECO:0000313" key="4">
    <source>
        <dbReference type="Proteomes" id="UP000466966"/>
    </source>
</evidence>
<dbReference type="InterPro" id="IPR013094">
    <property type="entry name" value="AB_hydrolase_3"/>
</dbReference>
<dbReference type="Pfam" id="PF07859">
    <property type="entry name" value="Abhydrolase_3"/>
    <property type="match status" value="1"/>
</dbReference>
<protein>
    <submittedName>
        <fullName evidence="3">Alpha/beta hydrolase fold domain-containing protein</fullName>
    </submittedName>
</protein>
<evidence type="ECO:0000313" key="3">
    <source>
        <dbReference type="EMBL" id="MXO70165.1"/>
    </source>
</evidence>
<gene>
    <name evidence="3" type="ORF">GRI99_00790</name>
</gene>
<dbReference type="AlphaFoldDB" id="A0A844YP52"/>